<evidence type="ECO:0000313" key="8">
    <source>
        <dbReference type="Proteomes" id="UP000325440"/>
    </source>
</evidence>
<evidence type="ECO:0000256" key="1">
    <source>
        <dbReference type="ARBA" id="ARBA00004141"/>
    </source>
</evidence>
<gene>
    <name evidence="7" type="ORF">CINCED_3A003574</name>
</gene>
<keyword evidence="3 5" id="KW-1133">Transmembrane helix</keyword>
<evidence type="ECO:0000259" key="6">
    <source>
        <dbReference type="PROSITE" id="PS50929"/>
    </source>
</evidence>
<dbReference type="PANTHER" id="PTHR43394">
    <property type="entry name" value="ATP-DEPENDENT PERMEASE MDL1, MITOCHONDRIAL"/>
    <property type="match status" value="1"/>
</dbReference>
<dbReference type="Proteomes" id="UP000325440">
    <property type="component" value="Unassembled WGS sequence"/>
</dbReference>
<evidence type="ECO:0000256" key="2">
    <source>
        <dbReference type="ARBA" id="ARBA00022692"/>
    </source>
</evidence>
<protein>
    <submittedName>
        <fullName evidence="7">ABC transporter type 1, transmembrane domain</fullName>
    </submittedName>
</protein>
<dbReference type="PANTHER" id="PTHR43394:SF1">
    <property type="entry name" value="ATP-BINDING CASSETTE SUB-FAMILY B MEMBER 10, MITOCHONDRIAL"/>
    <property type="match status" value="1"/>
</dbReference>
<proteinExistence type="predicted"/>
<feature type="domain" description="ABC transmembrane type-1" evidence="6">
    <location>
        <begin position="1"/>
        <end position="152"/>
    </location>
</feature>
<evidence type="ECO:0000256" key="4">
    <source>
        <dbReference type="ARBA" id="ARBA00023136"/>
    </source>
</evidence>
<reference evidence="7 8" key="1">
    <citation type="submission" date="2019-08" db="EMBL/GenBank/DDBJ databases">
        <authorList>
            <person name="Alioto T."/>
            <person name="Alioto T."/>
            <person name="Gomez Garrido J."/>
        </authorList>
    </citation>
    <scope>NUCLEOTIDE SEQUENCE [LARGE SCALE GENOMIC DNA]</scope>
</reference>
<dbReference type="GO" id="GO:0015421">
    <property type="term" value="F:ABC-type oligopeptide transporter activity"/>
    <property type="evidence" value="ECO:0007669"/>
    <property type="project" value="TreeGrafter"/>
</dbReference>
<organism evidence="7 8">
    <name type="scientific">Cinara cedri</name>
    <dbReference type="NCBI Taxonomy" id="506608"/>
    <lineage>
        <taxon>Eukaryota</taxon>
        <taxon>Metazoa</taxon>
        <taxon>Ecdysozoa</taxon>
        <taxon>Arthropoda</taxon>
        <taxon>Hexapoda</taxon>
        <taxon>Insecta</taxon>
        <taxon>Pterygota</taxon>
        <taxon>Neoptera</taxon>
        <taxon>Paraneoptera</taxon>
        <taxon>Hemiptera</taxon>
        <taxon>Sternorrhyncha</taxon>
        <taxon>Aphidomorpha</taxon>
        <taxon>Aphidoidea</taxon>
        <taxon>Aphididae</taxon>
        <taxon>Lachninae</taxon>
        <taxon>Cinara</taxon>
    </lineage>
</organism>
<dbReference type="InterPro" id="IPR039421">
    <property type="entry name" value="Type_1_exporter"/>
</dbReference>
<name>A0A5E4N797_9HEMI</name>
<keyword evidence="2 5" id="KW-0812">Transmembrane</keyword>
<dbReference type="OrthoDB" id="6500128at2759"/>
<dbReference type="Gene3D" id="1.20.1560.10">
    <property type="entry name" value="ABC transporter type 1, transmembrane domain"/>
    <property type="match status" value="1"/>
</dbReference>
<keyword evidence="8" id="KW-1185">Reference proteome</keyword>
<dbReference type="InterPro" id="IPR011527">
    <property type="entry name" value="ABC1_TM_dom"/>
</dbReference>
<dbReference type="InterPro" id="IPR036640">
    <property type="entry name" value="ABC1_TM_sf"/>
</dbReference>
<comment type="subcellular location">
    <subcellularLocation>
        <location evidence="1">Membrane</location>
        <topology evidence="1">Multi-pass membrane protein</topology>
    </subcellularLocation>
</comment>
<accession>A0A5E4N797</accession>
<evidence type="ECO:0000313" key="7">
    <source>
        <dbReference type="EMBL" id="VVC39028.1"/>
    </source>
</evidence>
<dbReference type="GO" id="GO:0005524">
    <property type="term" value="F:ATP binding"/>
    <property type="evidence" value="ECO:0007669"/>
    <property type="project" value="InterPro"/>
</dbReference>
<dbReference type="SUPFAM" id="SSF90123">
    <property type="entry name" value="ABC transporter transmembrane region"/>
    <property type="match status" value="1"/>
</dbReference>
<dbReference type="PROSITE" id="PS50929">
    <property type="entry name" value="ABC_TM1F"/>
    <property type="match status" value="1"/>
</dbReference>
<dbReference type="AlphaFoldDB" id="A0A5E4N797"/>
<feature type="transmembrane region" description="Helical" evidence="5">
    <location>
        <begin position="122"/>
        <end position="143"/>
    </location>
</feature>
<dbReference type="GO" id="GO:0005743">
    <property type="term" value="C:mitochondrial inner membrane"/>
    <property type="evidence" value="ECO:0007669"/>
    <property type="project" value="TreeGrafter"/>
</dbReference>
<dbReference type="GO" id="GO:0090374">
    <property type="term" value="P:oligopeptide export from mitochondrion"/>
    <property type="evidence" value="ECO:0007669"/>
    <property type="project" value="TreeGrafter"/>
</dbReference>
<sequence length="157" mass="17472">MAIPFSFGRIVDIIYKSDSTEVQSKLVTICSIQLPILIIGAACNFGRIYLINTSGYEITKRLRELLFKSLVSQETAYFDRYKAGELINRLSDDCLLVSQTVTSNISDGLRSTIMIFFVSPKLALVGLSIVPPIAALAVVYGHFVRKITRSVQVPMYN</sequence>
<evidence type="ECO:0000256" key="3">
    <source>
        <dbReference type="ARBA" id="ARBA00022989"/>
    </source>
</evidence>
<dbReference type="EMBL" id="CABPRJ010001560">
    <property type="protein sequence ID" value="VVC39028.1"/>
    <property type="molecule type" value="Genomic_DNA"/>
</dbReference>
<keyword evidence="4 5" id="KW-0472">Membrane</keyword>
<evidence type="ECO:0000256" key="5">
    <source>
        <dbReference type="SAM" id="Phobius"/>
    </source>
</evidence>
<dbReference type="Pfam" id="PF00664">
    <property type="entry name" value="ABC_membrane"/>
    <property type="match status" value="1"/>
</dbReference>